<protein>
    <submittedName>
        <fullName evidence="8">Uncharacterized protein</fullName>
    </submittedName>
</protein>
<gene>
    <name evidence="8" type="ORF">K437DRAFT_260119</name>
</gene>
<feature type="region of interest" description="Disordered" evidence="5">
    <location>
        <begin position="479"/>
        <end position="580"/>
    </location>
</feature>
<evidence type="ECO:0000256" key="1">
    <source>
        <dbReference type="ARBA" id="ARBA00004167"/>
    </source>
</evidence>
<sequence length="680" mass="69757">MSHGQSRRCFRLPWLLALAPLAALAPNPVSAFNITLETFSCSAMSWTLEVTQFEKTNAASVGFFVSRAGDGLLYYKETPLRQLNWDATGLTTSVVSTFGNSLTGIVSKSKPIGAFLVPYANSVQATPDNLYFLDDPSNSTSYARYYQDQIVNCPNGATATSASSSSSTTQSSTSSSTTTPASPTVAQTSASSTSPAQTTSTLFGSGNATAAASAGQQKSSSGTNVGAVAGAIASSIAATAIAAIAVFLLCRRKRRANSFVAGAGGGAAWGKDDDHRLRQEVDGWRDPGSGVLGGSFAVSARMPDVASRPMSVPVGAGAEDAYIGAAAAAQHPSGYPHSASSLPSMLYDMRHLTAQAQSPSQSLASYPVNMNVSPPGFPYAGPVPYQPGMMHQPQQQQLQADPFATPHVQIDMPHAPAFGTALQQERPFSEKEGYNVASADFDTNFNVPHDDPAPPYRSASMRSVASAMRGAAGTATAAAGAGASAGQSTRGAYPPRVRAASACRSGGRSGRAQGSGFDNGTGLTSPFPGGQQAARRASGDGSRPSSASGPGAGNMRMRKDSNTSLHSNASERSYSVMRKPVPRITSDELNELEQSAAAASGTAGAPRLGSGLDLSPGLETVLRLGTFANSVPATEQGQQSQSQPHSRALPVPSKSPSASQRSSLPGATPGRLEGACGGLI</sequence>
<feature type="region of interest" description="Disordered" evidence="5">
    <location>
        <begin position="632"/>
        <end position="680"/>
    </location>
</feature>
<keyword evidence="2 6" id="KW-0812">Transmembrane</keyword>
<organism evidence="8 9">
    <name type="scientific">Tilletiaria anomala (strain ATCC 24038 / CBS 436.72 / UBC 951)</name>
    <dbReference type="NCBI Taxonomy" id="1037660"/>
    <lineage>
        <taxon>Eukaryota</taxon>
        <taxon>Fungi</taxon>
        <taxon>Dikarya</taxon>
        <taxon>Basidiomycota</taxon>
        <taxon>Ustilaginomycotina</taxon>
        <taxon>Exobasidiomycetes</taxon>
        <taxon>Georgefischeriales</taxon>
        <taxon>Tilletiariaceae</taxon>
        <taxon>Tilletiaria</taxon>
    </lineage>
</organism>
<feature type="signal peptide" evidence="7">
    <location>
        <begin position="1"/>
        <end position="31"/>
    </location>
</feature>
<evidence type="ECO:0000256" key="2">
    <source>
        <dbReference type="ARBA" id="ARBA00022692"/>
    </source>
</evidence>
<evidence type="ECO:0000256" key="3">
    <source>
        <dbReference type="ARBA" id="ARBA00022989"/>
    </source>
</evidence>
<dbReference type="PANTHER" id="PTHR15549">
    <property type="entry name" value="PAIRED IMMUNOGLOBULIN-LIKE TYPE 2 RECEPTOR"/>
    <property type="match status" value="1"/>
</dbReference>
<evidence type="ECO:0000256" key="6">
    <source>
        <dbReference type="SAM" id="Phobius"/>
    </source>
</evidence>
<dbReference type="GeneID" id="25265458"/>
<evidence type="ECO:0000313" key="9">
    <source>
        <dbReference type="Proteomes" id="UP000027361"/>
    </source>
</evidence>
<evidence type="ECO:0000256" key="5">
    <source>
        <dbReference type="SAM" id="MobiDB-lite"/>
    </source>
</evidence>
<accession>A0A066VD16</accession>
<feature type="compositionally biased region" description="Low complexity" evidence="5">
    <location>
        <begin position="652"/>
        <end position="665"/>
    </location>
</feature>
<feature type="chain" id="PRO_5001628047" evidence="7">
    <location>
        <begin position="32"/>
        <end position="680"/>
    </location>
</feature>
<dbReference type="Proteomes" id="UP000027361">
    <property type="component" value="Unassembled WGS sequence"/>
</dbReference>
<feature type="compositionally biased region" description="Polar residues" evidence="5">
    <location>
        <begin position="562"/>
        <end position="573"/>
    </location>
</feature>
<keyword evidence="9" id="KW-1185">Reference proteome</keyword>
<feature type="compositionally biased region" description="Low complexity" evidence="5">
    <location>
        <begin position="533"/>
        <end position="549"/>
    </location>
</feature>
<feature type="compositionally biased region" description="Polar residues" evidence="5">
    <location>
        <begin position="632"/>
        <end position="645"/>
    </location>
</feature>
<feature type="transmembrane region" description="Helical" evidence="6">
    <location>
        <begin position="225"/>
        <end position="249"/>
    </location>
</feature>
<feature type="region of interest" description="Disordered" evidence="5">
    <location>
        <begin position="442"/>
        <end position="461"/>
    </location>
</feature>
<dbReference type="EMBL" id="JMSN01000168">
    <property type="protein sequence ID" value="KDN36465.1"/>
    <property type="molecule type" value="Genomic_DNA"/>
</dbReference>
<dbReference type="GO" id="GO:0016020">
    <property type="term" value="C:membrane"/>
    <property type="evidence" value="ECO:0007669"/>
    <property type="project" value="UniProtKB-SubCell"/>
</dbReference>
<feature type="region of interest" description="Disordered" evidence="5">
    <location>
        <begin position="157"/>
        <end position="202"/>
    </location>
</feature>
<reference evidence="8 9" key="1">
    <citation type="submission" date="2014-05" db="EMBL/GenBank/DDBJ databases">
        <title>Draft genome sequence of a rare smut relative, Tilletiaria anomala UBC 951.</title>
        <authorList>
            <consortium name="DOE Joint Genome Institute"/>
            <person name="Toome M."/>
            <person name="Kuo A."/>
            <person name="Henrissat B."/>
            <person name="Lipzen A."/>
            <person name="Tritt A."/>
            <person name="Yoshinaga Y."/>
            <person name="Zane M."/>
            <person name="Barry K."/>
            <person name="Grigoriev I.V."/>
            <person name="Spatafora J.W."/>
            <person name="Aimea M.C."/>
        </authorList>
    </citation>
    <scope>NUCLEOTIDE SEQUENCE [LARGE SCALE GENOMIC DNA]</scope>
    <source>
        <strain evidence="8 9">UBC 951</strain>
    </source>
</reference>
<evidence type="ECO:0000256" key="4">
    <source>
        <dbReference type="ARBA" id="ARBA00023136"/>
    </source>
</evidence>
<dbReference type="RefSeq" id="XP_013240057.1">
    <property type="nucleotide sequence ID" value="XM_013384603.1"/>
</dbReference>
<keyword evidence="7" id="KW-0732">Signal</keyword>
<proteinExistence type="predicted"/>
<keyword evidence="4 6" id="KW-0472">Membrane</keyword>
<name>A0A066VD16_TILAU</name>
<comment type="subcellular location">
    <subcellularLocation>
        <location evidence="1">Membrane</location>
        <topology evidence="1">Single-pass membrane protein</topology>
    </subcellularLocation>
</comment>
<dbReference type="InParanoid" id="A0A066VD16"/>
<dbReference type="HOGENOM" id="CLU_404489_0_0_1"/>
<feature type="compositionally biased region" description="Low complexity" evidence="5">
    <location>
        <begin position="479"/>
        <end position="516"/>
    </location>
</feature>
<dbReference type="InterPro" id="IPR051694">
    <property type="entry name" value="Immunoregulatory_rcpt-like"/>
</dbReference>
<comment type="caution">
    <text evidence="8">The sequence shown here is derived from an EMBL/GenBank/DDBJ whole genome shotgun (WGS) entry which is preliminary data.</text>
</comment>
<evidence type="ECO:0000313" key="8">
    <source>
        <dbReference type="EMBL" id="KDN36465.1"/>
    </source>
</evidence>
<evidence type="ECO:0000256" key="7">
    <source>
        <dbReference type="SAM" id="SignalP"/>
    </source>
</evidence>
<dbReference type="AlphaFoldDB" id="A0A066VD16"/>
<keyword evidence="3 6" id="KW-1133">Transmembrane helix</keyword>
<dbReference type="GO" id="GO:0071944">
    <property type="term" value="C:cell periphery"/>
    <property type="evidence" value="ECO:0007669"/>
    <property type="project" value="UniProtKB-ARBA"/>
</dbReference>